<accession>A0AAP0KRD9</accession>
<dbReference type="Proteomes" id="UP001417504">
    <property type="component" value="Unassembled WGS sequence"/>
</dbReference>
<organism evidence="2 3">
    <name type="scientific">Stephania japonica</name>
    <dbReference type="NCBI Taxonomy" id="461633"/>
    <lineage>
        <taxon>Eukaryota</taxon>
        <taxon>Viridiplantae</taxon>
        <taxon>Streptophyta</taxon>
        <taxon>Embryophyta</taxon>
        <taxon>Tracheophyta</taxon>
        <taxon>Spermatophyta</taxon>
        <taxon>Magnoliopsida</taxon>
        <taxon>Ranunculales</taxon>
        <taxon>Menispermaceae</taxon>
        <taxon>Menispermoideae</taxon>
        <taxon>Cissampelideae</taxon>
        <taxon>Stephania</taxon>
    </lineage>
</organism>
<evidence type="ECO:0000256" key="1">
    <source>
        <dbReference type="SAM" id="MobiDB-lite"/>
    </source>
</evidence>
<gene>
    <name evidence="2" type="ORF">Sjap_003904</name>
</gene>
<feature type="region of interest" description="Disordered" evidence="1">
    <location>
        <begin position="17"/>
        <end position="117"/>
    </location>
</feature>
<dbReference type="AlphaFoldDB" id="A0AAP0KRD9"/>
<reference evidence="2 3" key="1">
    <citation type="submission" date="2024-01" db="EMBL/GenBank/DDBJ databases">
        <title>Genome assemblies of Stephania.</title>
        <authorList>
            <person name="Yang L."/>
        </authorList>
    </citation>
    <scope>NUCLEOTIDE SEQUENCE [LARGE SCALE GENOMIC DNA]</scope>
    <source>
        <strain evidence="2">QJT</strain>
        <tissue evidence="2">Leaf</tissue>
    </source>
</reference>
<keyword evidence="3" id="KW-1185">Reference proteome</keyword>
<evidence type="ECO:0000313" key="3">
    <source>
        <dbReference type="Proteomes" id="UP001417504"/>
    </source>
</evidence>
<feature type="compositionally biased region" description="Polar residues" evidence="1">
    <location>
        <begin position="77"/>
        <end position="113"/>
    </location>
</feature>
<evidence type="ECO:0000313" key="2">
    <source>
        <dbReference type="EMBL" id="KAK9156424.1"/>
    </source>
</evidence>
<sequence>MCRSNLTEIVKKIQSQWVTEGSNRLERESSKEVDGHGGVVAADSDASRRHDGQRGQPEGGPTRRRGGELGRRGLACKTTSTEAQPTMVRMTSTRVAHSSQAMAWMQRRTTSFESPPAKEAHKVRQRWIREVRRCELAVEEERRWGSFCSPH</sequence>
<name>A0AAP0KRD9_9MAGN</name>
<dbReference type="EMBL" id="JBBNAE010000001">
    <property type="protein sequence ID" value="KAK9156424.1"/>
    <property type="molecule type" value="Genomic_DNA"/>
</dbReference>
<comment type="caution">
    <text evidence="2">The sequence shown here is derived from an EMBL/GenBank/DDBJ whole genome shotgun (WGS) entry which is preliminary data.</text>
</comment>
<proteinExistence type="predicted"/>
<feature type="compositionally biased region" description="Basic and acidic residues" evidence="1">
    <location>
        <begin position="23"/>
        <end position="35"/>
    </location>
</feature>
<protein>
    <submittedName>
        <fullName evidence="2">Uncharacterized protein</fullName>
    </submittedName>
</protein>